<evidence type="ECO:0000256" key="1">
    <source>
        <dbReference type="SAM" id="MobiDB-lite"/>
    </source>
</evidence>
<reference evidence="2 3" key="1">
    <citation type="submission" date="2018-09" db="EMBL/GenBank/DDBJ databases">
        <title>Sphingomonas peninsula sp. nov., isolated from fildes peninsula, Antarctic soil.</title>
        <authorList>
            <person name="Yingchao G."/>
        </authorList>
    </citation>
    <scope>NUCLEOTIDE SEQUENCE [LARGE SCALE GENOMIC DNA]</scope>
    <source>
        <strain evidence="2 3">YZ-8</strain>
    </source>
</reference>
<sequence length="162" mass="17677">MGDMSNEPSMEEILSSIKRIIAEDSDVALSVPRTRRSVAGSMTMERAVPSRTESSDESEVLELTEAAPVEEPIKDRRVPDIQQPEASQKPPLVSDATLNASRSSIAALSALVIKPEITGGDTLEGLVREMLKPMLADWLDQRLPDVVERLVAQEISRITARG</sequence>
<dbReference type="AlphaFoldDB" id="A0A494TJD4"/>
<dbReference type="EMBL" id="CP032829">
    <property type="protein sequence ID" value="AYJ87472.1"/>
    <property type="molecule type" value="Genomic_DNA"/>
</dbReference>
<accession>A0A494TJD4</accession>
<name>A0A494TJD4_SPHPE</name>
<protein>
    <submittedName>
        <fullName evidence="2">DUF2497 domain-containing protein</fullName>
    </submittedName>
</protein>
<keyword evidence="3" id="KW-1185">Reference proteome</keyword>
<dbReference type="InterPro" id="IPR019632">
    <property type="entry name" value="DUF2497"/>
</dbReference>
<evidence type="ECO:0000313" key="2">
    <source>
        <dbReference type="EMBL" id="AYJ87472.1"/>
    </source>
</evidence>
<dbReference type="Pfam" id="PF10691">
    <property type="entry name" value="DUF2497"/>
    <property type="match status" value="1"/>
</dbReference>
<dbReference type="OrthoDB" id="7189469at2"/>
<evidence type="ECO:0000313" key="3">
    <source>
        <dbReference type="Proteomes" id="UP000276254"/>
    </source>
</evidence>
<organism evidence="2 3">
    <name type="scientific">Sphingomonas paeninsulae</name>
    <dbReference type="NCBI Taxonomy" id="2319844"/>
    <lineage>
        <taxon>Bacteria</taxon>
        <taxon>Pseudomonadati</taxon>
        <taxon>Pseudomonadota</taxon>
        <taxon>Alphaproteobacteria</taxon>
        <taxon>Sphingomonadales</taxon>
        <taxon>Sphingomonadaceae</taxon>
        <taxon>Sphingomonas</taxon>
    </lineage>
</organism>
<gene>
    <name evidence="2" type="ORF">D3Y57_18015</name>
</gene>
<dbReference type="Proteomes" id="UP000276254">
    <property type="component" value="Chromosome"/>
</dbReference>
<dbReference type="KEGG" id="spha:D3Y57_18015"/>
<proteinExistence type="predicted"/>
<feature type="region of interest" description="Disordered" evidence="1">
    <location>
        <begin position="35"/>
        <end position="95"/>
    </location>
</feature>